<organism evidence="1 2">
    <name type="scientific">Streptomyces adustus</name>
    <dbReference type="NCBI Taxonomy" id="1609272"/>
    <lineage>
        <taxon>Bacteria</taxon>
        <taxon>Bacillati</taxon>
        <taxon>Actinomycetota</taxon>
        <taxon>Actinomycetes</taxon>
        <taxon>Kitasatosporales</taxon>
        <taxon>Streptomycetaceae</taxon>
        <taxon>Streptomyces</taxon>
    </lineage>
</organism>
<accession>A0A5N8VK46</accession>
<proteinExistence type="predicted"/>
<gene>
    <name evidence="1" type="ORF">FNH09_24365</name>
</gene>
<dbReference type="OrthoDB" id="73183at2"/>
<sequence length="143" mass="15242">MGTWDAGPFGNDTAADFANTLGDAKLEVREALIRGVLTRTVDATGWLAEGEEAVAAAALIAAQCPGGDPIDTPYGPEKPMPAFPNDLRRLADEALARVISDEAGPASNWVDPADWKQWRANLTRLHTVLAPPPPSIPLFDVEQ</sequence>
<dbReference type="Proteomes" id="UP000325849">
    <property type="component" value="Unassembled WGS sequence"/>
</dbReference>
<comment type="caution">
    <text evidence="1">The sequence shown here is derived from an EMBL/GenBank/DDBJ whole genome shotgun (WGS) entry which is preliminary data.</text>
</comment>
<reference evidence="1 2" key="1">
    <citation type="submission" date="2019-07" db="EMBL/GenBank/DDBJ databases">
        <title>New species of Amycolatopsis and Streptomyces.</title>
        <authorList>
            <person name="Duangmal K."/>
            <person name="Teo W.F.A."/>
            <person name="Lipun K."/>
        </authorList>
    </citation>
    <scope>NUCLEOTIDE SEQUENCE [LARGE SCALE GENOMIC DNA]</scope>
    <source>
        <strain evidence="1 2">NBRC 109810</strain>
    </source>
</reference>
<evidence type="ECO:0000313" key="1">
    <source>
        <dbReference type="EMBL" id="MPY34255.1"/>
    </source>
</evidence>
<keyword evidence="2" id="KW-1185">Reference proteome</keyword>
<dbReference type="InterPro" id="IPR025355">
    <property type="entry name" value="DUF4259"/>
</dbReference>
<protein>
    <submittedName>
        <fullName evidence="1">DUF4259 domain-containing protein</fullName>
    </submittedName>
</protein>
<evidence type="ECO:0000313" key="2">
    <source>
        <dbReference type="Proteomes" id="UP000325849"/>
    </source>
</evidence>
<dbReference type="RefSeq" id="WP_152891495.1">
    <property type="nucleotide sequence ID" value="NZ_VJZD01000105.1"/>
</dbReference>
<dbReference type="EMBL" id="VJZD01000105">
    <property type="protein sequence ID" value="MPY34255.1"/>
    <property type="molecule type" value="Genomic_DNA"/>
</dbReference>
<dbReference type="AlphaFoldDB" id="A0A5N8VK46"/>
<dbReference type="Pfam" id="PF14078">
    <property type="entry name" value="DUF4259"/>
    <property type="match status" value="1"/>
</dbReference>
<name>A0A5N8VK46_9ACTN</name>